<dbReference type="AlphaFoldDB" id="A0A397VAA0"/>
<reference evidence="1 2" key="1">
    <citation type="submission" date="2018-06" db="EMBL/GenBank/DDBJ databases">
        <title>Comparative genomics reveals the genomic features of Rhizophagus irregularis, R. cerebriforme, R. diaphanum and Gigaspora rosea, and their symbiotic lifestyle signature.</title>
        <authorList>
            <person name="Morin E."/>
            <person name="San Clemente H."/>
            <person name="Chen E.C.H."/>
            <person name="De La Providencia I."/>
            <person name="Hainaut M."/>
            <person name="Kuo A."/>
            <person name="Kohler A."/>
            <person name="Murat C."/>
            <person name="Tang N."/>
            <person name="Roy S."/>
            <person name="Loubradou J."/>
            <person name="Henrissat B."/>
            <person name="Grigoriev I.V."/>
            <person name="Corradi N."/>
            <person name="Roux C."/>
            <person name="Martin F.M."/>
        </authorList>
    </citation>
    <scope>NUCLEOTIDE SEQUENCE [LARGE SCALE GENOMIC DNA]</scope>
    <source>
        <strain evidence="1 2">DAOM 194757</strain>
    </source>
</reference>
<sequence length="68" mass="7918">MVKYIQIAIDVDNCIKKFQLKPTKYESVSENGTSVASRSRDVNNHIKKFQLKATKYESVIKWISLRVE</sequence>
<evidence type="ECO:0000313" key="2">
    <source>
        <dbReference type="Proteomes" id="UP000266673"/>
    </source>
</evidence>
<comment type="caution">
    <text evidence="1">The sequence shown here is derived from an EMBL/GenBank/DDBJ whole genome shotgun (WGS) entry which is preliminary data.</text>
</comment>
<accession>A0A397VAA0</accession>
<gene>
    <name evidence="1" type="ORF">C2G38_2183403</name>
</gene>
<organism evidence="1 2">
    <name type="scientific">Gigaspora rosea</name>
    <dbReference type="NCBI Taxonomy" id="44941"/>
    <lineage>
        <taxon>Eukaryota</taxon>
        <taxon>Fungi</taxon>
        <taxon>Fungi incertae sedis</taxon>
        <taxon>Mucoromycota</taxon>
        <taxon>Glomeromycotina</taxon>
        <taxon>Glomeromycetes</taxon>
        <taxon>Diversisporales</taxon>
        <taxon>Gigasporaceae</taxon>
        <taxon>Gigaspora</taxon>
    </lineage>
</organism>
<dbReference type="Proteomes" id="UP000266673">
    <property type="component" value="Unassembled WGS sequence"/>
</dbReference>
<name>A0A397VAA0_9GLOM</name>
<evidence type="ECO:0000313" key="1">
    <source>
        <dbReference type="EMBL" id="RIB18871.1"/>
    </source>
</evidence>
<keyword evidence="2" id="KW-1185">Reference proteome</keyword>
<proteinExistence type="predicted"/>
<protein>
    <submittedName>
        <fullName evidence="1">Uncharacterized protein</fullName>
    </submittedName>
</protein>
<dbReference type="EMBL" id="QKWP01000511">
    <property type="protein sequence ID" value="RIB18871.1"/>
    <property type="molecule type" value="Genomic_DNA"/>
</dbReference>